<proteinExistence type="predicted"/>
<gene>
    <name evidence="2" type="ORF">PCOR1329_LOCUS3487</name>
</gene>
<evidence type="ECO:0000259" key="1">
    <source>
        <dbReference type="Pfam" id="PF00294"/>
    </source>
</evidence>
<dbReference type="InterPro" id="IPR052562">
    <property type="entry name" value="Ketohexokinase-related"/>
</dbReference>
<organism evidence="2 3">
    <name type="scientific">Prorocentrum cordatum</name>
    <dbReference type="NCBI Taxonomy" id="2364126"/>
    <lineage>
        <taxon>Eukaryota</taxon>
        <taxon>Sar</taxon>
        <taxon>Alveolata</taxon>
        <taxon>Dinophyceae</taxon>
        <taxon>Prorocentrales</taxon>
        <taxon>Prorocentraceae</taxon>
        <taxon>Prorocentrum</taxon>
    </lineage>
</organism>
<protein>
    <recommendedName>
        <fullName evidence="1">Carbohydrate kinase PfkB domain-containing protein</fullName>
    </recommendedName>
</protein>
<dbReference type="InterPro" id="IPR029056">
    <property type="entry name" value="Ribokinase-like"/>
</dbReference>
<accession>A0ABN9PJA8</accession>
<keyword evidence="3" id="KW-1185">Reference proteome</keyword>
<evidence type="ECO:0000313" key="2">
    <source>
        <dbReference type="EMBL" id="CAK0793073.1"/>
    </source>
</evidence>
<dbReference type="PANTHER" id="PTHR42774:SF3">
    <property type="entry name" value="KETOHEXOKINASE"/>
    <property type="match status" value="1"/>
</dbReference>
<dbReference type="Proteomes" id="UP001189429">
    <property type="component" value="Unassembled WGS sequence"/>
</dbReference>
<sequence length="372" mass="39893">MPGPDACKSEADAKVEHDMLERPKDRILFYGNLCLDNVLEVAAYPKEDTGSRALASRKVLGGNGANSTRVLKQLRGGRCTVSWIGPVPRRGDPDTAFALGVLEADGVDTSLLEEVGGEGLPTSFIVTSRESGSRTIVSTRNGVRELGEAHLEAAVRRMLQEEARLGRPCWCHLECRQAPEVTARMAEAWRSVTGDRALPLSVEVEKPGMDVSGVVALLGTCTHAFFSSEWIKAHEDELLADGSVTEPAEKRQRTEEQRQQLAPRCLSALRGRAPGAAGLWVCAWGDLGAFALDAATGTSYFQPAVKQARVVDSVGAGDTFNAATSTPSRRGLGPSWRWSAAAPSRAARWPRSASARCGTRCRQAFHGGSLPS</sequence>
<evidence type="ECO:0000313" key="3">
    <source>
        <dbReference type="Proteomes" id="UP001189429"/>
    </source>
</evidence>
<dbReference type="Gene3D" id="3.40.1190.20">
    <property type="match status" value="1"/>
</dbReference>
<dbReference type="EMBL" id="CAUYUJ010000893">
    <property type="protein sequence ID" value="CAK0793073.1"/>
    <property type="molecule type" value="Genomic_DNA"/>
</dbReference>
<dbReference type="PANTHER" id="PTHR42774">
    <property type="entry name" value="PHOSPHOTRANSFERASE SYSTEM TRANSPORT PROTEIN"/>
    <property type="match status" value="1"/>
</dbReference>
<name>A0ABN9PJA8_9DINO</name>
<comment type="caution">
    <text evidence="2">The sequence shown here is derived from an EMBL/GenBank/DDBJ whole genome shotgun (WGS) entry which is preliminary data.</text>
</comment>
<reference evidence="2" key="1">
    <citation type="submission" date="2023-10" db="EMBL/GenBank/DDBJ databases">
        <authorList>
            <person name="Chen Y."/>
            <person name="Shah S."/>
            <person name="Dougan E. K."/>
            <person name="Thang M."/>
            <person name="Chan C."/>
        </authorList>
    </citation>
    <scope>NUCLEOTIDE SEQUENCE [LARGE SCALE GENOMIC DNA]</scope>
</reference>
<dbReference type="SUPFAM" id="SSF53613">
    <property type="entry name" value="Ribokinase-like"/>
    <property type="match status" value="1"/>
</dbReference>
<feature type="domain" description="Carbohydrate kinase PfkB" evidence="1">
    <location>
        <begin position="29"/>
        <end position="156"/>
    </location>
</feature>
<dbReference type="Pfam" id="PF00294">
    <property type="entry name" value="PfkB"/>
    <property type="match status" value="1"/>
</dbReference>
<dbReference type="InterPro" id="IPR011611">
    <property type="entry name" value="PfkB_dom"/>
</dbReference>